<feature type="domain" description="ER-bound oxygenase mpaB/mpaB'/Rubber oxygenase catalytic" evidence="1">
    <location>
        <begin position="44"/>
        <end position="241"/>
    </location>
</feature>
<sequence length="299" mass="34445">MKRFERLERIRRLDPVADAPEIYRLSAVYEFPWDYTRALELALYRTYAVPSIGRLLARTAELTDQTQRRYDDTALLLDTVVEHGFAAEQGRTAIRRINQMHRAYDIGDDDMRYVLSTFVVVPKRWIDAYGWRRLSRHEAVAATEYYRTLGRHMGIPDLPRTYEEFETLLDTYEEANFGWDEGARRVSDATLELMASWYPRPLAPLLRTGVLALLDQPLLDAFRYERPGAAAVALVRGAVRARGRLVRLLPPRRAPHFARQNREIKGYPNGYRVADLGTRPVPGLRGCPVRHLDTSGSVE</sequence>
<dbReference type="AlphaFoldDB" id="A0A1J4PSH0"/>
<dbReference type="Proteomes" id="UP000034838">
    <property type="component" value="Unassembled WGS sequence"/>
</dbReference>
<accession>A0A1J4PSH0</accession>
<protein>
    <submittedName>
        <fullName evidence="2">Peptidase</fullName>
    </submittedName>
</protein>
<dbReference type="Pfam" id="PF09995">
    <property type="entry name" value="MPAB_Lcp_cat"/>
    <property type="match status" value="1"/>
</dbReference>
<name>A0A1J4PSH0_9ACTN</name>
<dbReference type="RefSeq" id="WP_046417443.1">
    <property type="nucleotide sequence ID" value="NZ_LBDA02000116.1"/>
</dbReference>
<organism evidence="2 3">
    <name type="scientific">Streptomyces malaysiense</name>
    <dbReference type="NCBI Taxonomy" id="1428626"/>
    <lineage>
        <taxon>Bacteria</taxon>
        <taxon>Bacillati</taxon>
        <taxon>Actinomycetota</taxon>
        <taxon>Actinomycetes</taxon>
        <taxon>Kitasatosporales</taxon>
        <taxon>Streptomycetaceae</taxon>
        <taxon>Streptomyces</taxon>
    </lineage>
</organism>
<dbReference type="OrthoDB" id="836517at2"/>
<gene>
    <name evidence="2" type="ORF">VT52_033320</name>
</gene>
<evidence type="ECO:0000259" key="1">
    <source>
        <dbReference type="Pfam" id="PF09995"/>
    </source>
</evidence>
<dbReference type="InterPro" id="IPR018713">
    <property type="entry name" value="MPAB/Lcp_cat_dom"/>
</dbReference>
<proteinExistence type="predicted"/>
<dbReference type="InterPro" id="IPR046366">
    <property type="entry name" value="MPAB"/>
</dbReference>
<evidence type="ECO:0000313" key="2">
    <source>
        <dbReference type="EMBL" id="OIK23252.1"/>
    </source>
</evidence>
<dbReference type="PANTHER" id="PTHR36124:SF1">
    <property type="entry name" value="ER-BOUND OXYGENASE MPAB_MPAB'_RUBBER OXYGENASE CATALYTIC DOMAIN-CONTAINING PROTEIN"/>
    <property type="match status" value="1"/>
</dbReference>
<dbReference type="PANTHER" id="PTHR36124">
    <property type="match status" value="1"/>
</dbReference>
<dbReference type="EMBL" id="LBDA02000116">
    <property type="protein sequence ID" value="OIK23252.1"/>
    <property type="molecule type" value="Genomic_DNA"/>
</dbReference>
<dbReference type="GO" id="GO:0016491">
    <property type="term" value="F:oxidoreductase activity"/>
    <property type="evidence" value="ECO:0007669"/>
    <property type="project" value="InterPro"/>
</dbReference>
<evidence type="ECO:0000313" key="3">
    <source>
        <dbReference type="Proteomes" id="UP000034838"/>
    </source>
</evidence>
<comment type="caution">
    <text evidence="2">The sequence shown here is derived from an EMBL/GenBank/DDBJ whole genome shotgun (WGS) entry which is preliminary data.</text>
</comment>
<keyword evidence="3" id="KW-1185">Reference proteome</keyword>
<reference evidence="2" key="1">
    <citation type="submission" date="2016-10" db="EMBL/GenBank/DDBJ databases">
        <title>Genome sequence of Streptomyces malaysiense MUSC 136.</title>
        <authorList>
            <person name="Lee L.-H."/>
            <person name="Ser H.-L."/>
        </authorList>
    </citation>
    <scope>NUCLEOTIDE SEQUENCE [LARGE SCALE GENOMIC DNA]</scope>
    <source>
        <strain evidence="2">MUSC 136</strain>
    </source>
</reference>